<keyword evidence="2" id="KW-1185">Reference proteome</keyword>
<evidence type="ECO:0000313" key="2">
    <source>
        <dbReference type="Proteomes" id="UP001215280"/>
    </source>
</evidence>
<gene>
    <name evidence="1" type="ORF">DFH07DRAFT_772881</name>
</gene>
<protein>
    <submittedName>
        <fullName evidence="1">Uncharacterized protein</fullName>
    </submittedName>
</protein>
<accession>A0AAD7NEE4</accession>
<proteinExistence type="predicted"/>
<reference evidence="1" key="1">
    <citation type="submission" date="2023-03" db="EMBL/GenBank/DDBJ databases">
        <title>Massive genome expansion in bonnet fungi (Mycena s.s.) driven by repeated elements and novel gene families across ecological guilds.</title>
        <authorList>
            <consortium name="Lawrence Berkeley National Laboratory"/>
            <person name="Harder C.B."/>
            <person name="Miyauchi S."/>
            <person name="Viragh M."/>
            <person name="Kuo A."/>
            <person name="Thoen E."/>
            <person name="Andreopoulos B."/>
            <person name="Lu D."/>
            <person name="Skrede I."/>
            <person name="Drula E."/>
            <person name="Henrissat B."/>
            <person name="Morin E."/>
            <person name="Kohler A."/>
            <person name="Barry K."/>
            <person name="LaButti K."/>
            <person name="Morin E."/>
            <person name="Salamov A."/>
            <person name="Lipzen A."/>
            <person name="Mereny Z."/>
            <person name="Hegedus B."/>
            <person name="Baldrian P."/>
            <person name="Stursova M."/>
            <person name="Weitz H."/>
            <person name="Taylor A."/>
            <person name="Grigoriev I.V."/>
            <person name="Nagy L.G."/>
            <person name="Martin F."/>
            <person name="Kauserud H."/>
        </authorList>
    </citation>
    <scope>NUCLEOTIDE SEQUENCE</scope>
    <source>
        <strain evidence="1">CBHHK188m</strain>
    </source>
</reference>
<dbReference type="AlphaFoldDB" id="A0AAD7NEE4"/>
<dbReference type="Proteomes" id="UP001215280">
    <property type="component" value="Unassembled WGS sequence"/>
</dbReference>
<dbReference type="EMBL" id="JARJLG010000058">
    <property type="protein sequence ID" value="KAJ7757402.1"/>
    <property type="molecule type" value="Genomic_DNA"/>
</dbReference>
<name>A0AAD7NEE4_9AGAR</name>
<evidence type="ECO:0000313" key="1">
    <source>
        <dbReference type="EMBL" id="KAJ7757402.1"/>
    </source>
</evidence>
<comment type="caution">
    <text evidence="1">The sequence shown here is derived from an EMBL/GenBank/DDBJ whole genome shotgun (WGS) entry which is preliminary data.</text>
</comment>
<sequence length="253" mass="27303">MTHHHPGGEFLLWDYVIGCVAQRRGWARFNPSPVLTMPHHAGATKQPNTAFVRRGLLQTAKIGGGLEIALQRLNVASTRQGPLVIVVDHKCSIPGVQSYSPAILENGQIREVVTQCGLPIYVVPAQFLAVTLSSTHEMIIKKRHMYNSITQVYGLTVILDFDLKQAPSAKGRLAGPELCELAPNLGTGTVGTDEGTVVAAVIVGIVVGSVVEGKGRMQWFRTWRTSSKCGVKFQGGVEKAFKVSVVVHVDLAC</sequence>
<organism evidence="1 2">
    <name type="scientific">Mycena maculata</name>
    <dbReference type="NCBI Taxonomy" id="230809"/>
    <lineage>
        <taxon>Eukaryota</taxon>
        <taxon>Fungi</taxon>
        <taxon>Dikarya</taxon>
        <taxon>Basidiomycota</taxon>
        <taxon>Agaricomycotina</taxon>
        <taxon>Agaricomycetes</taxon>
        <taxon>Agaricomycetidae</taxon>
        <taxon>Agaricales</taxon>
        <taxon>Marasmiineae</taxon>
        <taxon>Mycenaceae</taxon>
        <taxon>Mycena</taxon>
    </lineage>
</organism>